<gene>
    <name evidence="1" type="ORF">ACH50_15745</name>
</gene>
<evidence type="ECO:0000313" key="2">
    <source>
        <dbReference type="Proteomes" id="UP000037315"/>
    </source>
</evidence>
<comment type="caution">
    <text evidence="1">The sequence shown here is derived from an EMBL/GenBank/DDBJ whole genome shotgun (WGS) entry which is preliminary data.</text>
</comment>
<sequence length="66" mass="7523">MRRLPERGRGAATLKNALCFAAHPLNRCPPLFCYGYPCLYSSKFYSLIYFTHSLKEIIAASFNAFN</sequence>
<evidence type="ECO:0000313" key="1">
    <source>
        <dbReference type="EMBL" id="KMV33673.1"/>
    </source>
</evidence>
<dbReference type="Proteomes" id="UP000037315">
    <property type="component" value="Unassembled WGS sequence"/>
</dbReference>
<keyword evidence="2" id="KW-1185">Reference proteome</keyword>
<protein>
    <submittedName>
        <fullName evidence="1">Uncharacterized protein</fullName>
    </submittedName>
</protein>
<proteinExistence type="predicted"/>
<dbReference type="AlphaFoldDB" id="A0A0J8VJN0"/>
<dbReference type="PATRIC" id="fig|1656095.3.peg.4644"/>
<organism evidence="1 2">
    <name type="scientific">Franconibacter pulveris</name>
    <dbReference type="NCBI Taxonomy" id="435910"/>
    <lineage>
        <taxon>Bacteria</taxon>
        <taxon>Pseudomonadati</taxon>
        <taxon>Pseudomonadota</taxon>
        <taxon>Gammaproteobacteria</taxon>
        <taxon>Enterobacterales</taxon>
        <taxon>Enterobacteriaceae</taxon>
        <taxon>Franconibacter</taxon>
    </lineage>
</organism>
<name>A0A0J8VJN0_9ENTR</name>
<reference evidence="1 2" key="1">
    <citation type="submission" date="2015-06" db="EMBL/GenBank/DDBJ databases">
        <title>Genome sequencing of Cronobacter sp. strain DJ34 isolated from petroleum contaminated sludge of Duliajan Oil Fields, Assam, India.</title>
        <authorList>
            <person name="Pal S."/>
            <person name="Banerjee T.D."/>
            <person name="Roy A."/>
            <person name="Sar P."/>
            <person name="Kazy S.K."/>
        </authorList>
    </citation>
    <scope>NUCLEOTIDE SEQUENCE [LARGE SCALE GENOMIC DNA]</scope>
    <source>
        <strain evidence="1 2">DJ34</strain>
    </source>
</reference>
<dbReference type="EMBL" id="LFEJ01000020">
    <property type="protein sequence ID" value="KMV33673.1"/>
    <property type="molecule type" value="Genomic_DNA"/>
</dbReference>
<accession>A0A0J8VJN0</accession>